<dbReference type="PANTHER" id="PTHR11895">
    <property type="entry name" value="TRANSAMIDASE"/>
    <property type="match status" value="1"/>
</dbReference>
<keyword evidence="3" id="KW-1185">Reference proteome</keyword>
<dbReference type="OrthoDB" id="182039at2"/>
<evidence type="ECO:0000313" key="3">
    <source>
        <dbReference type="Proteomes" id="UP000199614"/>
    </source>
</evidence>
<dbReference type="EMBL" id="FOUY01000065">
    <property type="protein sequence ID" value="SFO47414.1"/>
    <property type="molecule type" value="Genomic_DNA"/>
</dbReference>
<dbReference type="InterPro" id="IPR036928">
    <property type="entry name" value="AS_sf"/>
</dbReference>
<organism evidence="2 3">
    <name type="scientific">Pseudonocardia ammonioxydans</name>
    <dbReference type="NCBI Taxonomy" id="260086"/>
    <lineage>
        <taxon>Bacteria</taxon>
        <taxon>Bacillati</taxon>
        <taxon>Actinomycetota</taxon>
        <taxon>Actinomycetes</taxon>
        <taxon>Pseudonocardiales</taxon>
        <taxon>Pseudonocardiaceae</taxon>
        <taxon>Pseudonocardia</taxon>
    </lineage>
</organism>
<proteinExistence type="predicted"/>
<dbReference type="InterPro" id="IPR023631">
    <property type="entry name" value="Amidase_dom"/>
</dbReference>
<dbReference type="Proteomes" id="UP000199614">
    <property type="component" value="Unassembled WGS sequence"/>
</dbReference>
<name>A0A1I5HGK2_PSUAM</name>
<dbReference type="SUPFAM" id="SSF75304">
    <property type="entry name" value="Amidase signature (AS) enzymes"/>
    <property type="match status" value="1"/>
</dbReference>
<dbReference type="GO" id="GO:0016740">
    <property type="term" value="F:transferase activity"/>
    <property type="evidence" value="ECO:0007669"/>
    <property type="project" value="UniProtKB-KW"/>
</dbReference>
<dbReference type="Gene3D" id="3.90.1300.10">
    <property type="entry name" value="Amidase signature (AS) domain"/>
    <property type="match status" value="1"/>
</dbReference>
<dbReference type="PANTHER" id="PTHR11895:SF176">
    <property type="entry name" value="AMIDASE AMID-RELATED"/>
    <property type="match status" value="1"/>
</dbReference>
<evidence type="ECO:0000259" key="1">
    <source>
        <dbReference type="Pfam" id="PF01425"/>
    </source>
</evidence>
<dbReference type="STRING" id="260086.SAMN05216207_10651"/>
<gene>
    <name evidence="2" type="ORF">SAMN05216207_10651</name>
</gene>
<evidence type="ECO:0000313" key="2">
    <source>
        <dbReference type="EMBL" id="SFO47414.1"/>
    </source>
</evidence>
<accession>A0A1I5HGK2</accession>
<dbReference type="InterPro" id="IPR000120">
    <property type="entry name" value="Amidase"/>
</dbReference>
<reference evidence="2 3" key="1">
    <citation type="submission" date="2016-10" db="EMBL/GenBank/DDBJ databases">
        <authorList>
            <person name="de Groot N.N."/>
        </authorList>
    </citation>
    <scope>NUCLEOTIDE SEQUENCE [LARGE SCALE GENOMIC DNA]</scope>
    <source>
        <strain evidence="2 3">CGMCC 4.1877</strain>
    </source>
</reference>
<dbReference type="RefSeq" id="WP_093355822.1">
    <property type="nucleotide sequence ID" value="NZ_FOUY01000065.1"/>
</dbReference>
<dbReference type="AlphaFoldDB" id="A0A1I5HGK2"/>
<sequence>MHPYELTLHQAAEQIRERQLSPVELTESVLGRIDALDDRVGAFASVMHEQALHAARAAEKEIVDGSYRGPLHGICIGVKDLIDTAGVATTSSSRTRTDRVPDTNAAVVDHLEAAGAVIVGKTHTHEFAYGVLTPTTRNPWHLDHVPGGSSGGSAAAVVARMCQGAIGTDTGGSVRIPSAVCGTVGLKPTYGRISRRGTTSLSWSLDHIGPLTNSVRDAALMMDVIAGYDRDDPATRDVPVPRHTENLTAGVEGMVLGVPRNYFFDHIDPEVEAAVREAIRQLEGLGARLREIDIPYPELYMPAEFGILVPEASAYHQQSLRQMGELYESDVRGLLEAGELVLATDYIKAQRARTLLQQGWRDMFDGLDAVLAPTLPATAAEVGQTSFTWPDGSQEAVINSCVRTSAPGNLTGLPGLSVPCGFDRSGLPIGLQILGKPFAEPTVLRVGAAYEDATDWADRMPEGLL</sequence>
<dbReference type="Pfam" id="PF01425">
    <property type="entry name" value="Amidase"/>
    <property type="match status" value="1"/>
</dbReference>
<keyword evidence="2" id="KW-0808">Transferase</keyword>
<protein>
    <submittedName>
        <fullName evidence="2">Aspartyl-tRNA(Asn)/glutamyl-tRNA(Gln) amidotransferase subunit A</fullName>
    </submittedName>
</protein>
<feature type="domain" description="Amidase" evidence="1">
    <location>
        <begin position="24"/>
        <end position="444"/>
    </location>
</feature>